<proteinExistence type="predicted"/>
<comment type="caution">
    <text evidence="1">The sequence shown here is derived from an EMBL/GenBank/DDBJ whole genome shotgun (WGS) entry which is preliminary data.</text>
</comment>
<gene>
    <name evidence="1" type="ORF">QFC20_001167</name>
</gene>
<name>A0ACC2WU48_9TREE</name>
<dbReference type="EMBL" id="JASBWS010000006">
    <property type="protein sequence ID" value="KAJ9115299.1"/>
    <property type="molecule type" value="Genomic_DNA"/>
</dbReference>
<keyword evidence="2" id="KW-1185">Reference proteome</keyword>
<sequence length="1026" mass="110665">MSSPSATQTSSTSQSGGKKFKQFLQKIGKKNTSVNGGNASSLLKPGNAVAVDTPSVGLSATRNRGKTNRGVERDTSLISEQSWGPGPGFSPDPVAGIPLLDQAEDDYRRQHNGEHLGENGISQQQLYTSAAPTSPRFTRPAENGDLCQIQEEQQGQRSSEVACISPISESAESGIQQVSTPATPIAGFTGGESSDVTRLPPTPLSTQFSVHSDHTSQPAFIYSRIFDGQAITIATSIKHWQVVQFALGFGNNSLHNRKAKSGTAFHQLQLRPRFHSISSHPKSTNHQGQETARGLQYISTLAGPTQSSTSLKTRLFPSFGLAGKQQTTSSSESVNTAAQKKANKSEKFKTLGRLGHPANTNSKAKRNPTAPVLSVQTEGETSTYALSPVAHEPLRASPTEEKTTFARRLIRRVASAPNAKGLFTASGGTLGGSGVFSVGSGNTTQVDTSPAMTPTGYASPAQFDTPNLNKLEISDETDGERQLSQSPRNMFPSFSRKQTSPSAYSPKLMSSQASLPKSPVMSSPYLAASTSTLGSTSTGAQASGRGAGAMGAREGRANSVGVLQHKGSNSNLLGINGVSSGNGKPMRPNALNVDQGKGSFRRTYSSNSIRTKSVEVQPSSFQKVKLLGKGDVGKVYLVREKKTDKLYAMKVLSKKEMIKRNKIKRALAEQEILATSNHPFIVTLYHSFQSDEYLYFCMEYCMGGEFFRALQTRPGKCLSEEHAKFYAAEVTAALEYLHLMGICYRDLKPENILLHESGHIMLSDFDLSKPTGEPGGAPAVMKQSAQGGLILLTRPPEYQVMVVDTRSCLADFRTNSFVGTEEYISPEVIKGNGHTFAVDFWCLGILIYEMIRGACDNAKDDLRYTTQFATTPFKGANRVATFANVLKHDVTFPDSPHISSQCKSLIRKLLIKDEHKRLGSASGASEVKLQKWFASINWGLLRHQTPPISPQASNGVDTVNFRAMRDSKSLDFDKHGMTIIQAQAGSPSAADPATPGILTPKELTVEGAAEPNPFHEFTSVTREFDE</sequence>
<accession>A0ACC2WU48</accession>
<dbReference type="Proteomes" id="UP001230649">
    <property type="component" value="Unassembled WGS sequence"/>
</dbReference>
<evidence type="ECO:0000313" key="2">
    <source>
        <dbReference type="Proteomes" id="UP001230649"/>
    </source>
</evidence>
<evidence type="ECO:0000313" key="1">
    <source>
        <dbReference type="EMBL" id="KAJ9115299.1"/>
    </source>
</evidence>
<protein>
    <submittedName>
        <fullName evidence="1">Uncharacterized protein</fullName>
    </submittedName>
</protein>
<organism evidence="1 2">
    <name type="scientific">Naganishia adeliensis</name>
    <dbReference type="NCBI Taxonomy" id="92952"/>
    <lineage>
        <taxon>Eukaryota</taxon>
        <taxon>Fungi</taxon>
        <taxon>Dikarya</taxon>
        <taxon>Basidiomycota</taxon>
        <taxon>Agaricomycotina</taxon>
        <taxon>Tremellomycetes</taxon>
        <taxon>Filobasidiales</taxon>
        <taxon>Filobasidiaceae</taxon>
        <taxon>Naganishia</taxon>
    </lineage>
</organism>
<reference evidence="1" key="1">
    <citation type="submission" date="2023-04" db="EMBL/GenBank/DDBJ databases">
        <title>Draft Genome sequencing of Naganishia species isolated from polar environments using Oxford Nanopore Technology.</title>
        <authorList>
            <person name="Leo P."/>
            <person name="Venkateswaran K."/>
        </authorList>
    </citation>
    <scope>NUCLEOTIDE SEQUENCE</scope>
    <source>
        <strain evidence="1">MNA-CCFEE 5262</strain>
    </source>
</reference>